<reference evidence="8 9" key="1">
    <citation type="submission" date="2020-05" db="EMBL/GenBank/DDBJ databases">
        <authorList>
            <person name="Li K."/>
        </authorList>
    </citation>
    <scope>NUCLEOTIDE SEQUENCE [LARGE SCALE GENOMIC DNA]</scope>
    <source>
        <strain evidence="9">jing01</strain>
    </source>
</reference>
<keyword evidence="2 6" id="KW-0812">Transmembrane</keyword>
<evidence type="ECO:0000256" key="1">
    <source>
        <dbReference type="ARBA" id="ARBA00004370"/>
    </source>
</evidence>
<evidence type="ECO:0000256" key="4">
    <source>
        <dbReference type="ARBA" id="ARBA00023136"/>
    </source>
</evidence>
<organism evidence="8 9">
    <name type="scientific">Streptomyces argyrophylli</name>
    <dbReference type="NCBI Taxonomy" id="2726118"/>
    <lineage>
        <taxon>Bacteria</taxon>
        <taxon>Bacillati</taxon>
        <taxon>Actinomycetota</taxon>
        <taxon>Actinomycetes</taxon>
        <taxon>Kitasatosporales</taxon>
        <taxon>Streptomycetaceae</taxon>
        <taxon>Streptomyces</taxon>
    </lineage>
</organism>
<dbReference type="PANTHER" id="PTHR30566:SF25">
    <property type="entry name" value="INNER MEMBRANE PROTEIN"/>
    <property type="match status" value="1"/>
</dbReference>
<comment type="subcellular location">
    <subcellularLocation>
        <location evidence="1">Membrane</location>
    </subcellularLocation>
</comment>
<evidence type="ECO:0000259" key="7">
    <source>
        <dbReference type="Pfam" id="PF00924"/>
    </source>
</evidence>
<dbReference type="InterPro" id="IPR010920">
    <property type="entry name" value="LSM_dom_sf"/>
</dbReference>
<dbReference type="RefSeq" id="WP_171157193.1">
    <property type="nucleotide sequence ID" value="NZ_CP053189.1"/>
</dbReference>
<keyword evidence="4 6" id="KW-0472">Membrane</keyword>
<evidence type="ECO:0000313" key="9">
    <source>
        <dbReference type="Proteomes" id="UP000502641"/>
    </source>
</evidence>
<dbReference type="SUPFAM" id="SSF50182">
    <property type="entry name" value="Sm-like ribonucleoproteins"/>
    <property type="match status" value="1"/>
</dbReference>
<dbReference type="InterPro" id="IPR023408">
    <property type="entry name" value="MscS_beta-dom_sf"/>
</dbReference>
<evidence type="ECO:0000313" key="8">
    <source>
        <dbReference type="EMBL" id="QJS12444.1"/>
    </source>
</evidence>
<evidence type="ECO:0000256" key="3">
    <source>
        <dbReference type="ARBA" id="ARBA00022989"/>
    </source>
</evidence>
<dbReference type="Gene3D" id="2.30.30.60">
    <property type="match status" value="1"/>
</dbReference>
<dbReference type="Gene3D" id="1.10.287.1260">
    <property type="match status" value="1"/>
</dbReference>
<dbReference type="InterPro" id="IPR006685">
    <property type="entry name" value="MscS_channel_2nd"/>
</dbReference>
<feature type="domain" description="Mechanosensitive ion channel MscS" evidence="7">
    <location>
        <begin position="177"/>
        <end position="243"/>
    </location>
</feature>
<dbReference type="EMBL" id="CP053189">
    <property type="protein sequence ID" value="QJS12444.1"/>
    <property type="molecule type" value="Genomic_DNA"/>
</dbReference>
<dbReference type="PANTHER" id="PTHR30566">
    <property type="entry name" value="YNAI-RELATED MECHANOSENSITIVE ION CHANNEL"/>
    <property type="match status" value="1"/>
</dbReference>
<sequence length="368" mass="40812">MENVLRPLIVLGGTVLLTLAIGWGTDRLLCKADDRDHDNPLWGLLRRARIPYQLVLCTALLRGSYDQAKLLERHQVGIGRTLTLVLIGSAAWLVIRIAAAIVETTYSRYARVHRDAARVRRVRTQVELIMRVVSAIVIVVAVSSMLLTFPAMRAAGASLLASAGIIAAIAGVAAQSTLSNMFAGLQIAFGDMVRIGDTVVVDGEWGTVEEITLTFLTVRTWDERRITMPVSYFTSKPFENWSRGTPQMTGIVYWHLDHSAPVEAMREKLRDILRSCTAWDGRACNLQVTDTTPNTILVRALVTAKDADDIWTVRVTVREQMISWLSAEHPYALPRVNTADSVLPPSRVPSPDRASLRRAYEFPRTGRG</sequence>
<gene>
    <name evidence="8" type="ORF">HKX69_25610</name>
</gene>
<dbReference type="GO" id="GO:0055085">
    <property type="term" value="P:transmembrane transport"/>
    <property type="evidence" value="ECO:0007669"/>
    <property type="project" value="InterPro"/>
</dbReference>
<accession>A0A6M4PP73</accession>
<evidence type="ECO:0000256" key="6">
    <source>
        <dbReference type="SAM" id="Phobius"/>
    </source>
</evidence>
<dbReference type="Proteomes" id="UP000502641">
    <property type="component" value="Chromosome"/>
</dbReference>
<evidence type="ECO:0000256" key="2">
    <source>
        <dbReference type="ARBA" id="ARBA00022692"/>
    </source>
</evidence>
<feature type="transmembrane region" description="Helical" evidence="6">
    <location>
        <begin position="128"/>
        <end position="149"/>
    </location>
</feature>
<evidence type="ECO:0000256" key="5">
    <source>
        <dbReference type="SAM" id="MobiDB-lite"/>
    </source>
</evidence>
<dbReference type="AlphaFoldDB" id="A0A6M4PP73"/>
<dbReference type="KEGG" id="sarg:HKX69_25610"/>
<feature type="transmembrane region" description="Helical" evidence="6">
    <location>
        <begin position="82"/>
        <end position="107"/>
    </location>
</feature>
<dbReference type="GO" id="GO:0016020">
    <property type="term" value="C:membrane"/>
    <property type="evidence" value="ECO:0007669"/>
    <property type="project" value="UniProtKB-SubCell"/>
</dbReference>
<feature type="transmembrane region" description="Helical" evidence="6">
    <location>
        <begin position="155"/>
        <end position="174"/>
    </location>
</feature>
<feature type="region of interest" description="Disordered" evidence="5">
    <location>
        <begin position="338"/>
        <end position="368"/>
    </location>
</feature>
<keyword evidence="9" id="KW-1185">Reference proteome</keyword>
<proteinExistence type="predicted"/>
<keyword evidence="3 6" id="KW-1133">Transmembrane helix</keyword>
<dbReference type="Pfam" id="PF00924">
    <property type="entry name" value="MS_channel_2nd"/>
    <property type="match status" value="1"/>
</dbReference>
<name>A0A6M4PP73_9ACTN</name>
<protein>
    <submittedName>
        <fullName evidence="8">Mechanosensitive ion channel</fullName>
    </submittedName>
</protein>